<gene>
    <name evidence="1" type="ORF">HLB23_27625</name>
</gene>
<name>A0A849CE76_9NOCA</name>
<organism evidence="1 2">
    <name type="scientific">Nocardia uniformis</name>
    <dbReference type="NCBI Taxonomy" id="53432"/>
    <lineage>
        <taxon>Bacteria</taxon>
        <taxon>Bacillati</taxon>
        <taxon>Actinomycetota</taxon>
        <taxon>Actinomycetes</taxon>
        <taxon>Mycobacteriales</taxon>
        <taxon>Nocardiaceae</taxon>
        <taxon>Nocardia</taxon>
    </lineage>
</organism>
<evidence type="ECO:0000313" key="2">
    <source>
        <dbReference type="Proteomes" id="UP000586827"/>
    </source>
</evidence>
<evidence type="ECO:0000313" key="1">
    <source>
        <dbReference type="EMBL" id="NNH73579.1"/>
    </source>
</evidence>
<protein>
    <submittedName>
        <fullName evidence="1">Uncharacterized protein</fullName>
    </submittedName>
</protein>
<accession>A0A849CE76</accession>
<proteinExistence type="predicted"/>
<dbReference type="RefSeq" id="WP_067522301.1">
    <property type="nucleotide sequence ID" value="NZ_JABELX010000011.1"/>
</dbReference>
<dbReference type="AlphaFoldDB" id="A0A849CE76"/>
<keyword evidence="2" id="KW-1185">Reference proteome</keyword>
<sequence>MEELRDAADRFALGELYSEDLPMIASQALARGLDSPALVELACLHRSDCRDAAELFLTALRELDLIDAIESNWSAREADVLLRRARDHARRLLDGGGNLLAAAGHIAALLHQIGHTLEPFDPGLAELASDFEILTVYGDDGYGDPESIEADIRHACRNLLAGPPFEPVFQRSDNQSAVAESVSVVRTGPRRFWQRLSPRRWRSVRSR</sequence>
<comment type="caution">
    <text evidence="1">The sequence shown here is derived from an EMBL/GenBank/DDBJ whole genome shotgun (WGS) entry which is preliminary data.</text>
</comment>
<dbReference type="EMBL" id="JABELX010000011">
    <property type="protein sequence ID" value="NNH73579.1"/>
    <property type="molecule type" value="Genomic_DNA"/>
</dbReference>
<reference evidence="1 2" key="1">
    <citation type="submission" date="2020-05" db="EMBL/GenBank/DDBJ databases">
        <title>MicrobeNet Type strains.</title>
        <authorList>
            <person name="Nicholson A.C."/>
        </authorList>
    </citation>
    <scope>NUCLEOTIDE SEQUENCE [LARGE SCALE GENOMIC DNA]</scope>
    <source>
        <strain evidence="1 2">JCM 3224</strain>
    </source>
</reference>
<dbReference type="Proteomes" id="UP000586827">
    <property type="component" value="Unassembled WGS sequence"/>
</dbReference>